<reference evidence="7" key="1">
    <citation type="submission" date="2021-02" db="EMBL/GenBank/DDBJ databases">
        <title>First Annotated Genome of the Yellow-green Alga Tribonema minus.</title>
        <authorList>
            <person name="Mahan K.M."/>
        </authorList>
    </citation>
    <scope>NUCLEOTIDE SEQUENCE</scope>
    <source>
        <strain evidence="7">UTEX B ZZ1240</strain>
    </source>
</reference>
<feature type="compositionally biased region" description="Low complexity" evidence="6">
    <location>
        <begin position="286"/>
        <end position="296"/>
    </location>
</feature>
<evidence type="ECO:0000256" key="3">
    <source>
        <dbReference type="ARBA" id="ARBA00026117"/>
    </source>
</evidence>
<comment type="caution">
    <text evidence="7">The sequence shown here is derived from an EMBL/GenBank/DDBJ whole genome shotgun (WGS) entry which is preliminary data.</text>
</comment>
<evidence type="ECO:0000256" key="5">
    <source>
        <dbReference type="ARBA" id="ARBA00048340"/>
    </source>
</evidence>
<dbReference type="InterPro" id="IPR036291">
    <property type="entry name" value="NAD(P)-bd_dom_sf"/>
</dbReference>
<accession>A0A836CR02</accession>
<evidence type="ECO:0000313" key="7">
    <source>
        <dbReference type="EMBL" id="KAG5192446.1"/>
    </source>
</evidence>
<comment type="catalytic activity">
    <reaction evidence="5">
        <text>a (2E,4Z)-dienoyl-CoA + NADPH + H(+) = a 4,5-saturated-(3E)-enoyl-CoA + NADP(+)</text>
        <dbReference type="Rhea" id="RHEA:61892"/>
        <dbReference type="ChEBI" id="CHEBI:15378"/>
        <dbReference type="ChEBI" id="CHEBI:57783"/>
        <dbReference type="ChEBI" id="CHEBI:58349"/>
        <dbReference type="ChEBI" id="CHEBI:85099"/>
        <dbReference type="ChEBI" id="CHEBI:85493"/>
        <dbReference type="EC" id="1.3.1.124"/>
    </reaction>
</comment>
<dbReference type="Pfam" id="PF13561">
    <property type="entry name" value="adh_short_C2"/>
    <property type="match status" value="1"/>
</dbReference>
<comment type="catalytic activity">
    <reaction evidence="4">
        <text>a (2E,4E)-dienoyl-CoA + NADPH + H(+) = a 4,5-saturated-(3E)-enoyl-CoA + NADP(+)</text>
        <dbReference type="Rhea" id="RHEA:45912"/>
        <dbReference type="ChEBI" id="CHEBI:15378"/>
        <dbReference type="ChEBI" id="CHEBI:57783"/>
        <dbReference type="ChEBI" id="CHEBI:58349"/>
        <dbReference type="ChEBI" id="CHEBI:85101"/>
        <dbReference type="ChEBI" id="CHEBI:85493"/>
        <dbReference type="EC" id="1.3.1.124"/>
    </reaction>
</comment>
<dbReference type="OrthoDB" id="1393670at2759"/>
<organism evidence="7 8">
    <name type="scientific">Tribonema minus</name>
    <dbReference type="NCBI Taxonomy" id="303371"/>
    <lineage>
        <taxon>Eukaryota</taxon>
        <taxon>Sar</taxon>
        <taxon>Stramenopiles</taxon>
        <taxon>Ochrophyta</taxon>
        <taxon>PX clade</taxon>
        <taxon>Xanthophyceae</taxon>
        <taxon>Tribonematales</taxon>
        <taxon>Tribonemataceae</taxon>
        <taxon>Tribonema</taxon>
    </lineage>
</organism>
<keyword evidence="1" id="KW-0521">NADP</keyword>
<evidence type="ECO:0000256" key="4">
    <source>
        <dbReference type="ARBA" id="ARBA00048009"/>
    </source>
</evidence>
<protein>
    <recommendedName>
        <fullName evidence="3">2,4-dienoyl-CoA reductase [(3E)-enoyl-CoA-producing]</fullName>
        <ecNumber evidence="3">1.3.1.124</ecNumber>
    </recommendedName>
</protein>
<dbReference type="EMBL" id="JAFCMP010000005">
    <property type="protein sequence ID" value="KAG5192446.1"/>
    <property type="molecule type" value="Genomic_DNA"/>
</dbReference>
<dbReference type="EC" id="1.3.1.124" evidence="3"/>
<dbReference type="Proteomes" id="UP000664859">
    <property type="component" value="Unassembled WGS sequence"/>
</dbReference>
<dbReference type="GO" id="GO:0005777">
    <property type="term" value="C:peroxisome"/>
    <property type="evidence" value="ECO:0007669"/>
    <property type="project" value="TreeGrafter"/>
</dbReference>
<dbReference type="PANTHER" id="PTHR43296">
    <property type="entry name" value="PEROXISOMAL 2,4-DIENOYL-COA REDUCTASE"/>
    <property type="match status" value="1"/>
</dbReference>
<dbReference type="InterPro" id="IPR045017">
    <property type="entry name" value="DECR2-like"/>
</dbReference>
<gene>
    <name evidence="7" type="ORF">JKP88DRAFT_204219</name>
</gene>
<feature type="region of interest" description="Disordered" evidence="6">
    <location>
        <begin position="275"/>
        <end position="296"/>
    </location>
</feature>
<dbReference type="PANTHER" id="PTHR43296:SF2">
    <property type="entry name" value="PEROXISOMAL 2,4-DIENOYL-COA REDUCTASE [(3E)-ENOYL-COA-PRODUCING]"/>
    <property type="match status" value="1"/>
</dbReference>
<dbReference type="SUPFAM" id="SSF51735">
    <property type="entry name" value="NAD(P)-binding Rossmann-fold domains"/>
    <property type="match status" value="1"/>
</dbReference>
<dbReference type="Gene3D" id="3.40.50.720">
    <property type="entry name" value="NAD(P)-binding Rossmann-like Domain"/>
    <property type="match status" value="1"/>
</dbReference>
<dbReference type="GO" id="GO:0009062">
    <property type="term" value="P:fatty acid catabolic process"/>
    <property type="evidence" value="ECO:0007669"/>
    <property type="project" value="InterPro"/>
</dbReference>
<dbReference type="GO" id="GO:0008670">
    <property type="term" value="F:2,4-dienoyl-CoA reductase (NADPH) activity"/>
    <property type="evidence" value="ECO:0007669"/>
    <property type="project" value="InterPro"/>
</dbReference>
<dbReference type="PRINTS" id="PR00081">
    <property type="entry name" value="GDHRDH"/>
</dbReference>
<dbReference type="InterPro" id="IPR002347">
    <property type="entry name" value="SDR_fam"/>
</dbReference>
<evidence type="ECO:0000256" key="6">
    <source>
        <dbReference type="SAM" id="MobiDB-lite"/>
    </source>
</evidence>
<evidence type="ECO:0000256" key="1">
    <source>
        <dbReference type="ARBA" id="ARBA00022857"/>
    </source>
</evidence>
<keyword evidence="2" id="KW-0560">Oxidoreductase</keyword>
<dbReference type="AlphaFoldDB" id="A0A836CR02"/>
<name>A0A836CR02_9STRA</name>
<dbReference type="FunFam" id="3.40.50.720:FF:000084">
    <property type="entry name" value="Short-chain dehydrogenase reductase"/>
    <property type="match status" value="1"/>
</dbReference>
<keyword evidence="8" id="KW-1185">Reference proteome</keyword>
<sequence length="296" mass="30767">MATSPFKDDCLKGRVALITGGGSGIGFEIARQIGLHGGKVVIMGRRAKFLQEAVDALKRDEIDADCYVGDVRIRESAKGAVDFTVGKFGKLNVLVNGAAGNFLANAHELALKGFKTVLEIDTVGVFNMSTAAFPALAASGDAAVINISMTLHYGATWFQAHACAAKAAIDALTRSLALEWGAHGIRVAGIAPGAIADTPGMAKLTPGLSAGADWAKERVPLGRMGATRDIALAAVYLCSGAGAYVSGHTLVVDGAEWLWRAPAVAPREVSALSRAAERGSRAMGVQQQQQQPKSKL</sequence>
<evidence type="ECO:0000313" key="8">
    <source>
        <dbReference type="Proteomes" id="UP000664859"/>
    </source>
</evidence>
<evidence type="ECO:0000256" key="2">
    <source>
        <dbReference type="ARBA" id="ARBA00023002"/>
    </source>
</evidence>
<proteinExistence type="predicted"/>